<evidence type="ECO:0000259" key="2">
    <source>
        <dbReference type="Pfam" id="PF02120"/>
    </source>
</evidence>
<evidence type="ECO:0000256" key="1">
    <source>
        <dbReference type="SAM" id="MobiDB-lite"/>
    </source>
</evidence>
<dbReference type="Pfam" id="PF02120">
    <property type="entry name" value="Flg_hook"/>
    <property type="match status" value="1"/>
</dbReference>
<feature type="region of interest" description="Disordered" evidence="1">
    <location>
        <begin position="1"/>
        <end position="45"/>
    </location>
</feature>
<dbReference type="STRING" id="1518501.CQ10_15065"/>
<feature type="region of interest" description="Disordered" evidence="1">
    <location>
        <begin position="222"/>
        <end position="246"/>
    </location>
</feature>
<accession>A0A0R3L2F5</accession>
<keyword evidence="4" id="KW-1185">Reference proteome</keyword>
<dbReference type="EMBL" id="LLXX01000172">
    <property type="protein sequence ID" value="KRQ99442.1"/>
    <property type="molecule type" value="Genomic_DNA"/>
</dbReference>
<dbReference type="CDD" id="cd17470">
    <property type="entry name" value="T3SS_Flik_C"/>
    <property type="match status" value="1"/>
</dbReference>
<feature type="domain" description="Flagellar hook-length control protein-like C-terminal" evidence="2">
    <location>
        <begin position="152"/>
        <end position="235"/>
    </location>
</feature>
<feature type="compositionally biased region" description="Polar residues" evidence="1">
    <location>
        <begin position="100"/>
        <end position="117"/>
    </location>
</feature>
<dbReference type="InterPro" id="IPR038610">
    <property type="entry name" value="FliK-like_C_sf"/>
</dbReference>
<protein>
    <recommendedName>
        <fullName evidence="2">Flagellar hook-length control protein-like C-terminal domain-containing protein</fullName>
    </recommendedName>
</protein>
<feature type="region of interest" description="Disordered" evidence="1">
    <location>
        <begin position="93"/>
        <end position="123"/>
    </location>
</feature>
<evidence type="ECO:0000313" key="4">
    <source>
        <dbReference type="Proteomes" id="UP000051913"/>
    </source>
</evidence>
<evidence type="ECO:0000313" key="3">
    <source>
        <dbReference type="EMBL" id="KRQ99442.1"/>
    </source>
</evidence>
<dbReference type="InterPro" id="IPR021136">
    <property type="entry name" value="Flagellar_hook_control-like_C"/>
</dbReference>
<comment type="caution">
    <text evidence="3">The sequence shown here is derived from an EMBL/GenBank/DDBJ whole genome shotgun (WGS) entry which is preliminary data.</text>
</comment>
<name>A0A0R3L2F5_9BRAD</name>
<dbReference type="AlphaFoldDB" id="A0A0R3L2F5"/>
<proteinExistence type="predicted"/>
<feature type="compositionally biased region" description="Polar residues" evidence="1">
    <location>
        <begin position="28"/>
        <end position="41"/>
    </location>
</feature>
<organism evidence="3 4">
    <name type="scientific">Bradyrhizobium valentinum</name>
    <dbReference type="NCBI Taxonomy" id="1518501"/>
    <lineage>
        <taxon>Bacteria</taxon>
        <taxon>Pseudomonadati</taxon>
        <taxon>Pseudomonadota</taxon>
        <taxon>Alphaproteobacteria</taxon>
        <taxon>Hyphomicrobiales</taxon>
        <taxon>Nitrobacteraceae</taxon>
        <taxon>Bradyrhizobium</taxon>
    </lineage>
</organism>
<sequence length="281" mass="28419">MVAATPAATKSAVPLKSPDLARKGATTAIEQTGSTDTTSQAAPAADTIVPAVTQPTEAAARPKSENGIADAVKADASGNSIATPAANANAHLTAPDVGQTPVNSSGNGLQASGAIQMQQPAASATTSTAAPQLTATASTSAAVPLSGLAMEIAASAKSGKTRFEIRLDPAELGRIDVRIDVDRHGQVTSHLTVERPETLSMLRQDANQLQRALDNAGLSTGNGGLQFSLRDQSSQGQNDGNQSNPNAHRLVVSEEDSVPAVVAGRSYGRMLGASGGVDIRV</sequence>
<dbReference type="Gene3D" id="3.30.750.140">
    <property type="match status" value="1"/>
</dbReference>
<feature type="compositionally biased region" description="Low complexity" evidence="1">
    <location>
        <begin position="231"/>
        <end position="244"/>
    </location>
</feature>
<gene>
    <name evidence="3" type="ORF">CP49_20755</name>
</gene>
<reference evidence="3 4" key="1">
    <citation type="submission" date="2014-03" db="EMBL/GenBank/DDBJ databases">
        <title>Bradyrhizobium valentinum sp. nov., isolated from effective nodules of Lupinus mariae-josephae, a lupine endemic of basic-lime soils in Eastern Spain.</title>
        <authorList>
            <person name="Duran D."/>
            <person name="Rey L."/>
            <person name="Navarro A."/>
            <person name="Busquets A."/>
            <person name="Imperial J."/>
            <person name="Ruiz-Argueso T."/>
        </authorList>
    </citation>
    <scope>NUCLEOTIDE SEQUENCE [LARGE SCALE GENOMIC DNA]</scope>
    <source>
        <strain evidence="3 4">LmjM3</strain>
    </source>
</reference>
<dbReference type="Proteomes" id="UP000051913">
    <property type="component" value="Unassembled WGS sequence"/>
</dbReference>